<dbReference type="Proteomes" id="UP000234639">
    <property type="component" value="Unassembled WGS sequence"/>
</dbReference>
<evidence type="ECO:0000256" key="3">
    <source>
        <dbReference type="SAM" id="Phobius"/>
    </source>
</evidence>
<evidence type="ECO:0000313" key="5">
    <source>
        <dbReference type="EMBL" id="PKZ30035.1"/>
    </source>
</evidence>
<dbReference type="GO" id="GO:0004222">
    <property type="term" value="F:metalloendopeptidase activity"/>
    <property type="evidence" value="ECO:0007669"/>
    <property type="project" value="TreeGrafter"/>
</dbReference>
<gene>
    <name evidence="5" type="ORF">CYJ41_00930</name>
</gene>
<organism evidence="5 6">
    <name type="scientific">Campylobacter ureolyticus</name>
    <dbReference type="NCBI Taxonomy" id="827"/>
    <lineage>
        <taxon>Bacteria</taxon>
        <taxon>Pseudomonadati</taxon>
        <taxon>Campylobacterota</taxon>
        <taxon>Epsilonproteobacteria</taxon>
        <taxon>Campylobacterales</taxon>
        <taxon>Campylobacteraceae</taxon>
        <taxon>Campylobacter</taxon>
    </lineage>
</organism>
<protein>
    <submittedName>
        <fullName evidence="5">M23 family peptidase</fullName>
    </submittedName>
</protein>
<keyword evidence="3" id="KW-0812">Transmembrane</keyword>
<evidence type="ECO:0000256" key="2">
    <source>
        <dbReference type="SAM" id="Coils"/>
    </source>
</evidence>
<dbReference type="PANTHER" id="PTHR21666">
    <property type="entry name" value="PEPTIDASE-RELATED"/>
    <property type="match status" value="1"/>
</dbReference>
<evidence type="ECO:0000256" key="1">
    <source>
        <dbReference type="ARBA" id="ARBA00022729"/>
    </source>
</evidence>
<accession>A0A2I1NCF3</accession>
<sequence>MNTYISITDKNGNKKYEFSSNFFRNLKLILILNFAIFLVLILTTIFLIFSKNSVRDELINLKSQNEILENELNSQKNSEQTEEPNNLELALALSKTSLKEQKPKNISVAENLESKFIKSVPNSFPIINKGITSSYGQRVHPISKISRFHHGIDLRAELKTPIYATADGFVKYAALSNTGYGYLVIITHNYGFETRYAHMFDKDVVKVGQWVRKGELIGYSGNTGLSSGPHLHYEVRFLDHSLDPLSFIKFNNIFYDERKVPWQGILRAISEF</sequence>
<comment type="caution">
    <text evidence="5">The sequence shown here is derived from an EMBL/GenBank/DDBJ whole genome shotgun (WGS) entry which is preliminary data.</text>
</comment>
<evidence type="ECO:0000313" key="6">
    <source>
        <dbReference type="Proteomes" id="UP000234639"/>
    </source>
</evidence>
<dbReference type="RefSeq" id="WP_101636517.1">
    <property type="nucleotide sequence ID" value="NZ_JAPXGQ010000007.1"/>
</dbReference>
<dbReference type="PANTHER" id="PTHR21666:SF289">
    <property type="entry name" value="L-ALA--D-GLU ENDOPEPTIDASE"/>
    <property type="match status" value="1"/>
</dbReference>
<dbReference type="InterPro" id="IPR016047">
    <property type="entry name" value="M23ase_b-sheet_dom"/>
</dbReference>
<dbReference type="AlphaFoldDB" id="A0A2I1NCF3"/>
<keyword evidence="3" id="KW-1133">Transmembrane helix</keyword>
<dbReference type="FunFam" id="2.70.70.10:FF:000006">
    <property type="entry name" value="M23 family peptidase"/>
    <property type="match status" value="1"/>
</dbReference>
<keyword evidence="3" id="KW-0472">Membrane</keyword>
<dbReference type="InterPro" id="IPR011055">
    <property type="entry name" value="Dup_hybrid_motif"/>
</dbReference>
<dbReference type="CDD" id="cd12797">
    <property type="entry name" value="M23_peptidase"/>
    <property type="match status" value="1"/>
</dbReference>
<keyword evidence="2" id="KW-0175">Coiled coil</keyword>
<reference evidence="5 6" key="1">
    <citation type="submission" date="2017-12" db="EMBL/GenBank/DDBJ databases">
        <title>Phylogenetic diversity of female urinary microbiome.</title>
        <authorList>
            <person name="Thomas-White K."/>
            <person name="Wolfe A.J."/>
        </authorList>
    </citation>
    <scope>NUCLEOTIDE SEQUENCE [LARGE SCALE GENOMIC DNA]</scope>
    <source>
        <strain evidence="5 6">UMB0112</strain>
    </source>
</reference>
<feature type="transmembrane region" description="Helical" evidence="3">
    <location>
        <begin position="28"/>
        <end position="49"/>
    </location>
</feature>
<evidence type="ECO:0000259" key="4">
    <source>
        <dbReference type="Pfam" id="PF01551"/>
    </source>
</evidence>
<proteinExistence type="predicted"/>
<name>A0A2I1NCF3_9BACT</name>
<dbReference type="EMBL" id="PKHU01000001">
    <property type="protein sequence ID" value="PKZ30035.1"/>
    <property type="molecule type" value="Genomic_DNA"/>
</dbReference>
<dbReference type="SUPFAM" id="SSF51261">
    <property type="entry name" value="Duplicated hybrid motif"/>
    <property type="match status" value="1"/>
</dbReference>
<feature type="domain" description="M23ase beta-sheet core" evidence="4">
    <location>
        <begin position="147"/>
        <end position="244"/>
    </location>
</feature>
<dbReference type="InterPro" id="IPR050570">
    <property type="entry name" value="Cell_wall_metabolism_enzyme"/>
</dbReference>
<dbReference type="Pfam" id="PF01551">
    <property type="entry name" value="Peptidase_M23"/>
    <property type="match status" value="1"/>
</dbReference>
<feature type="coiled-coil region" evidence="2">
    <location>
        <begin position="51"/>
        <end position="78"/>
    </location>
</feature>
<dbReference type="Gene3D" id="2.70.70.10">
    <property type="entry name" value="Glucose Permease (Domain IIA)"/>
    <property type="match status" value="1"/>
</dbReference>
<keyword evidence="1" id="KW-0732">Signal</keyword>